<dbReference type="InterPro" id="IPR011009">
    <property type="entry name" value="Kinase-like_dom_sf"/>
</dbReference>
<dbReference type="Proteomes" id="UP001318860">
    <property type="component" value="Unassembled WGS sequence"/>
</dbReference>
<dbReference type="PANTHER" id="PTHR43671">
    <property type="entry name" value="SERINE/THREONINE-PROTEIN KINASE NEK"/>
    <property type="match status" value="1"/>
</dbReference>
<feature type="compositionally biased region" description="Polar residues" evidence="9">
    <location>
        <begin position="303"/>
        <end position="313"/>
    </location>
</feature>
<feature type="compositionally biased region" description="Basic and acidic residues" evidence="9">
    <location>
        <begin position="238"/>
        <end position="253"/>
    </location>
</feature>
<keyword evidence="6" id="KW-0067">ATP-binding</keyword>
<feature type="domain" description="Protein kinase" evidence="10">
    <location>
        <begin position="1"/>
        <end position="258"/>
    </location>
</feature>
<evidence type="ECO:0000256" key="2">
    <source>
        <dbReference type="ARBA" id="ARBA00022527"/>
    </source>
</evidence>
<evidence type="ECO:0000256" key="1">
    <source>
        <dbReference type="ARBA" id="ARBA00012513"/>
    </source>
</evidence>
<comment type="catalytic activity">
    <reaction evidence="8">
        <text>L-seryl-[protein] + ATP = O-phospho-L-seryl-[protein] + ADP + H(+)</text>
        <dbReference type="Rhea" id="RHEA:17989"/>
        <dbReference type="Rhea" id="RHEA-COMP:9863"/>
        <dbReference type="Rhea" id="RHEA-COMP:11604"/>
        <dbReference type="ChEBI" id="CHEBI:15378"/>
        <dbReference type="ChEBI" id="CHEBI:29999"/>
        <dbReference type="ChEBI" id="CHEBI:30616"/>
        <dbReference type="ChEBI" id="CHEBI:83421"/>
        <dbReference type="ChEBI" id="CHEBI:456216"/>
        <dbReference type="EC" id="2.7.11.1"/>
    </reaction>
</comment>
<dbReference type="SUPFAM" id="SSF56112">
    <property type="entry name" value="Protein kinase-like (PK-like)"/>
    <property type="match status" value="1"/>
</dbReference>
<organism evidence="11 12">
    <name type="scientific">Rehmannia glutinosa</name>
    <name type="common">Chinese foxglove</name>
    <dbReference type="NCBI Taxonomy" id="99300"/>
    <lineage>
        <taxon>Eukaryota</taxon>
        <taxon>Viridiplantae</taxon>
        <taxon>Streptophyta</taxon>
        <taxon>Embryophyta</taxon>
        <taxon>Tracheophyta</taxon>
        <taxon>Spermatophyta</taxon>
        <taxon>Magnoliopsida</taxon>
        <taxon>eudicotyledons</taxon>
        <taxon>Gunneridae</taxon>
        <taxon>Pentapetalae</taxon>
        <taxon>asterids</taxon>
        <taxon>lamiids</taxon>
        <taxon>Lamiales</taxon>
        <taxon>Orobanchaceae</taxon>
        <taxon>Rehmannieae</taxon>
        <taxon>Rehmannia</taxon>
    </lineage>
</organism>
<comment type="caution">
    <text evidence="11">The sequence shown here is derived from an EMBL/GenBank/DDBJ whole genome shotgun (WGS) entry which is preliminary data.</text>
</comment>
<accession>A0ABR0UXA4</accession>
<sequence>MISQHSKLRYGYLSENELTHLRFWGLKGLMETESGDFKSKMEDYEVMEQIGRGAFGAAFLVLHKIENKKHVLKKIHLNKQTEKFKRTAHQEMNLIAKLQHPYIVEYKDAWVDKIGDNKEGKRSIFSGGGDFGLAKLLDEGGLASSVVGTPNYMCPELLADIPYGYKSDIWSLGCCMFEIAAHHQAFKAAAAELLRHPHLQPFLLRCHNPSTVFLPVKSPSPSKTKEKSKKPSPSSPGPRKDNREREAKLKQKDLLPLFEENTDIQYPNLLDGNFLIEDRLETKRVDPTSYSGKISHDSEDSKSGATSCETTACNGDDQDNFDSLSLKESINLADDLMKLAHVEPLCGPHVTEETEKKAEDDTVLEKRAEITEPVTAGNKKEDVSLVEENMPSAKETVNRPTDNAEIHLDNDTVEIIKADGPTSRSETEKEDKRLINEASVVDSLLHRPEIPGPQRADALESLLELCARLLKQDKFDELSGVLKPFGDDLVSSRETAIWLTKSLMNAQKLDKES</sequence>
<gene>
    <name evidence="11" type="ORF">DH2020_038915</name>
</gene>
<evidence type="ECO:0000256" key="7">
    <source>
        <dbReference type="ARBA" id="ARBA00047899"/>
    </source>
</evidence>
<dbReference type="EMBL" id="JABTTQ020001889">
    <property type="protein sequence ID" value="KAK6127344.1"/>
    <property type="molecule type" value="Genomic_DNA"/>
</dbReference>
<dbReference type="PANTHER" id="PTHR43671:SF98">
    <property type="entry name" value="SERINE_THREONINE-PROTEIN KINASE NEK11"/>
    <property type="match status" value="1"/>
</dbReference>
<feature type="region of interest" description="Disordered" evidence="9">
    <location>
        <begin position="286"/>
        <end position="320"/>
    </location>
</feature>
<dbReference type="EC" id="2.7.11.1" evidence="1"/>
<dbReference type="Pfam" id="PF00069">
    <property type="entry name" value="Pkinase"/>
    <property type="match status" value="2"/>
</dbReference>
<dbReference type="InterPro" id="IPR050660">
    <property type="entry name" value="NEK_Ser/Thr_kinase"/>
</dbReference>
<feature type="region of interest" description="Disordered" evidence="9">
    <location>
        <begin position="215"/>
        <end position="254"/>
    </location>
</feature>
<evidence type="ECO:0000256" key="9">
    <source>
        <dbReference type="SAM" id="MobiDB-lite"/>
    </source>
</evidence>
<keyword evidence="5" id="KW-0418">Kinase</keyword>
<evidence type="ECO:0000313" key="12">
    <source>
        <dbReference type="Proteomes" id="UP001318860"/>
    </source>
</evidence>
<evidence type="ECO:0000259" key="10">
    <source>
        <dbReference type="PROSITE" id="PS50011"/>
    </source>
</evidence>
<proteinExistence type="predicted"/>
<reference evidence="11 12" key="1">
    <citation type="journal article" date="2021" name="Comput. Struct. Biotechnol. J.">
        <title>De novo genome assembly of the potent medicinal plant Rehmannia glutinosa using nanopore technology.</title>
        <authorList>
            <person name="Ma L."/>
            <person name="Dong C."/>
            <person name="Song C."/>
            <person name="Wang X."/>
            <person name="Zheng X."/>
            <person name="Niu Y."/>
            <person name="Chen S."/>
            <person name="Feng W."/>
        </authorList>
    </citation>
    <scope>NUCLEOTIDE SEQUENCE [LARGE SCALE GENOMIC DNA]</scope>
    <source>
        <strain evidence="11">DH-2019</strain>
    </source>
</reference>
<dbReference type="InterPro" id="IPR000719">
    <property type="entry name" value="Prot_kinase_dom"/>
</dbReference>
<dbReference type="Gene3D" id="3.30.200.20">
    <property type="entry name" value="Phosphorylase Kinase, domain 1"/>
    <property type="match status" value="1"/>
</dbReference>
<name>A0ABR0UXA4_REHGL</name>
<keyword evidence="4" id="KW-0547">Nucleotide-binding</keyword>
<dbReference type="Gene3D" id="1.10.510.10">
    <property type="entry name" value="Transferase(Phosphotransferase) domain 1"/>
    <property type="match status" value="1"/>
</dbReference>
<comment type="catalytic activity">
    <reaction evidence="7">
        <text>L-threonyl-[protein] + ATP = O-phospho-L-threonyl-[protein] + ADP + H(+)</text>
        <dbReference type="Rhea" id="RHEA:46608"/>
        <dbReference type="Rhea" id="RHEA-COMP:11060"/>
        <dbReference type="Rhea" id="RHEA-COMP:11605"/>
        <dbReference type="ChEBI" id="CHEBI:15378"/>
        <dbReference type="ChEBI" id="CHEBI:30013"/>
        <dbReference type="ChEBI" id="CHEBI:30616"/>
        <dbReference type="ChEBI" id="CHEBI:61977"/>
        <dbReference type="ChEBI" id="CHEBI:456216"/>
        <dbReference type="EC" id="2.7.11.1"/>
    </reaction>
</comment>
<protein>
    <recommendedName>
        <fullName evidence="1">non-specific serine/threonine protein kinase</fullName>
        <ecNumber evidence="1">2.7.11.1</ecNumber>
    </recommendedName>
</protein>
<dbReference type="SMART" id="SM00220">
    <property type="entry name" value="S_TKc"/>
    <property type="match status" value="1"/>
</dbReference>
<keyword evidence="3" id="KW-0808">Transferase</keyword>
<evidence type="ECO:0000256" key="5">
    <source>
        <dbReference type="ARBA" id="ARBA00022777"/>
    </source>
</evidence>
<keyword evidence="2" id="KW-0723">Serine/threonine-protein kinase</keyword>
<evidence type="ECO:0000256" key="6">
    <source>
        <dbReference type="ARBA" id="ARBA00022840"/>
    </source>
</evidence>
<evidence type="ECO:0000256" key="4">
    <source>
        <dbReference type="ARBA" id="ARBA00022741"/>
    </source>
</evidence>
<evidence type="ECO:0000256" key="8">
    <source>
        <dbReference type="ARBA" id="ARBA00048679"/>
    </source>
</evidence>
<evidence type="ECO:0000256" key="3">
    <source>
        <dbReference type="ARBA" id="ARBA00022679"/>
    </source>
</evidence>
<evidence type="ECO:0000313" key="11">
    <source>
        <dbReference type="EMBL" id="KAK6127344.1"/>
    </source>
</evidence>
<dbReference type="PROSITE" id="PS50011">
    <property type="entry name" value="PROTEIN_KINASE_DOM"/>
    <property type="match status" value="1"/>
</dbReference>
<keyword evidence="12" id="KW-1185">Reference proteome</keyword>